<dbReference type="AlphaFoldDB" id="A0AA37SK75"/>
<dbReference type="Gene3D" id="3.40.50.300">
    <property type="entry name" value="P-loop containing nucleotide triphosphate hydrolases"/>
    <property type="match status" value="1"/>
</dbReference>
<keyword evidence="2" id="KW-0812">Transmembrane</keyword>
<organism evidence="4 5">
    <name type="scientific">Portibacter lacus</name>
    <dbReference type="NCBI Taxonomy" id="1099794"/>
    <lineage>
        <taxon>Bacteria</taxon>
        <taxon>Pseudomonadati</taxon>
        <taxon>Bacteroidota</taxon>
        <taxon>Saprospiria</taxon>
        <taxon>Saprospirales</taxon>
        <taxon>Haliscomenobacteraceae</taxon>
        <taxon>Portibacter</taxon>
    </lineage>
</organism>
<name>A0AA37SK75_9BACT</name>
<keyword evidence="2" id="KW-1133">Transmembrane helix</keyword>
<feature type="domain" description="G" evidence="3">
    <location>
        <begin position="53"/>
        <end position="181"/>
    </location>
</feature>
<dbReference type="EMBL" id="BSOH01000001">
    <property type="protein sequence ID" value="GLR15452.1"/>
    <property type="molecule type" value="Genomic_DNA"/>
</dbReference>
<keyword evidence="2" id="KW-0472">Membrane</keyword>
<feature type="transmembrane region" description="Helical" evidence="2">
    <location>
        <begin position="449"/>
        <end position="469"/>
    </location>
</feature>
<evidence type="ECO:0000256" key="1">
    <source>
        <dbReference type="SAM" id="Coils"/>
    </source>
</evidence>
<protein>
    <submittedName>
        <fullName evidence="4">Dynamin</fullName>
    </submittedName>
</protein>
<dbReference type="PANTHER" id="PTHR43681:SF1">
    <property type="entry name" value="SARCALUMENIN"/>
    <property type="match status" value="1"/>
</dbReference>
<reference evidence="4" key="2">
    <citation type="submission" date="2023-01" db="EMBL/GenBank/DDBJ databases">
        <title>Draft genome sequence of Portibacter lacus strain NBRC 108769.</title>
        <authorList>
            <person name="Sun Q."/>
            <person name="Mori K."/>
        </authorList>
    </citation>
    <scope>NUCLEOTIDE SEQUENCE</scope>
    <source>
        <strain evidence="4">NBRC 108769</strain>
    </source>
</reference>
<comment type="caution">
    <text evidence="4">The sequence shown here is derived from an EMBL/GenBank/DDBJ whole genome shotgun (WGS) entry which is preliminary data.</text>
</comment>
<dbReference type="InterPro" id="IPR051943">
    <property type="entry name" value="TRAFAC_Dynamin-like_GTPase"/>
</dbReference>
<feature type="transmembrane region" description="Helical" evidence="2">
    <location>
        <begin position="475"/>
        <end position="492"/>
    </location>
</feature>
<dbReference type="CDD" id="cd09912">
    <property type="entry name" value="DLP_2"/>
    <property type="match status" value="1"/>
</dbReference>
<dbReference type="InterPro" id="IPR027417">
    <property type="entry name" value="P-loop_NTPase"/>
</dbReference>
<dbReference type="Pfam" id="PF01926">
    <property type="entry name" value="MMR_HSR1"/>
    <property type="match status" value="1"/>
</dbReference>
<accession>A0AA37SK75</accession>
<sequence length="578" mass="65129">MKEHIDQKATEIKNNLQEVFHGLNEIVAKINNDDLALTAGEVSRSIHEPFMFVIVGEVKAGKSSFINALLGSDKEICKVAPSPMTDTIQQITYGEDRVEIINPFLKKIYQPVEILKDISIVDTPGTNTIVDHHQEITERFIPSSDLIVFVFEAKNPYRQSSWEFFDYINTDWHKKVIFVLQQKDLLPIEDLTININGVKAQAEKKGIAEPKVFAVSAKQELEHDTENSGFIELRKYLEENITGGQTPFLKLLSSINSGQQILARISAGIQDRKKQYELDKEFRKEIRETLDNQEDKSIKQVDSLVENLLNAYDRVTLTKLNELSDGLSILPMFKRSFSSMIGSTKSVKDWLAELQADLEKNLNKHLKDKLQDGVVDIADSIQNMAKIVDLKIKSSTTVLRDNHEIFSDIAERRANVLKDLQETFSSFLSRSENYYDDQIMGNSNMTPNLAAGGGIAVVGVILTAVTNIAVFDITGGILAATGIIFAGFSLGLKKKKIVKSVKTEIDEGRTRINEEISEKLEAYIGRIKTKIDENFEKFDQLLVKEGVALESLIAKEKDLENKMSTYKTEIEEYLKTVV</sequence>
<evidence type="ECO:0000313" key="4">
    <source>
        <dbReference type="EMBL" id="GLR15452.1"/>
    </source>
</evidence>
<keyword evidence="5" id="KW-1185">Reference proteome</keyword>
<evidence type="ECO:0000259" key="3">
    <source>
        <dbReference type="Pfam" id="PF01926"/>
    </source>
</evidence>
<feature type="coiled-coil region" evidence="1">
    <location>
        <begin position="549"/>
        <end position="576"/>
    </location>
</feature>
<evidence type="ECO:0000313" key="5">
    <source>
        <dbReference type="Proteomes" id="UP001156666"/>
    </source>
</evidence>
<dbReference type="Proteomes" id="UP001156666">
    <property type="component" value="Unassembled WGS sequence"/>
</dbReference>
<gene>
    <name evidence="4" type="ORF">GCM10007940_00670</name>
</gene>
<proteinExistence type="predicted"/>
<dbReference type="PANTHER" id="PTHR43681">
    <property type="entry name" value="TRANSMEMBRANE GTPASE FZO"/>
    <property type="match status" value="1"/>
</dbReference>
<keyword evidence="1" id="KW-0175">Coiled coil</keyword>
<dbReference type="GO" id="GO:0005525">
    <property type="term" value="F:GTP binding"/>
    <property type="evidence" value="ECO:0007669"/>
    <property type="project" value="InterPro"/>
</dbReference>
<reference evidence="4" key="1">
    <citation type="journal article" date="2014" name="Int. J. Syst. Evol. Microbiol.">
        <title>Complete genome sequence of Corynebacterium casei LMG S-19264T (=DSM 44701T), isolated from a smear-ripened cheese.</title>
        <authorList>
            <consortium name="US DOE Joint Genome Institute (JGI-PGF)"/>
            <person name="Walter F."/>
            <person name="Albersmeier A."/>
            <person name="Kalinowski J."/>
            <person name="Ruckert C."/>
        </authorList>
    </citation>
    <scope>NUCLEOTIDE SEQUENCE</scope>
    <source>
        <strain evidence="4">NBRC 108769</strain>
    </source>
</reference>
<dbReference type="RefSeq" id="WP_235292345.1">
    <property type="nucleotide sequence ID" value="NZ_BSOH01000001.1"/>
</dbReference>
<dbReference type="InterPro" id="IPR006073">
    <property type="entry name" value="GTP-bd"/>
</dbReference>
<evidence type="ECO:0000256" key="2">
    <source>
        <dbReference type="SAM" id="Phobius"/>
    </source>
</evidence>
<dbReference type="SUPFAM" id="SSF52540">
    <property type="entry name" value="P-loop containing nucleoside triphosphate hydrolases"/>
    <property type="match status" value="1"/>
</dbReference>